<dbReference type="AlphaFoldDB" id="A0A7X2SXW5"/>
<keyword evidence="1" id="KW-0808">Transferase</keyword>
<proteinExistence type="predicted"/>
<organism evidence="1 2">
    <name type="scientific">Enterobacter agglomerans</name>
    <name type="common">Erwinia herbicola</name>
    <name type="synonym">Pantoea agglomerans</name>
    <dbReference type="NCBI Taxonomy" id="549"/>
    <lineage>
        <taxon>Bacteria</taxon>
        <taxon>Pseudomonadati</taxon>
        <taxon>Pseudomonadota</taxon>
        <taxon>Gammaproteobacteria</taxon>
        <taxon>Enterobacterales</taxon>
        <taxon>Erwiniaceae</taxon>
        <taxon>Pantoea</taxon>
        <taxon>Pantoea agglomerans group</taxon>
    </lineage>
</organism>
<comment type="caution">
    <text evidence="1">The sequence shown here is derived from an EMBL/GenBank/DDBJ whole genome shotgun (WGS) entry which is preliminary data.</text>
</comment>
<feature type="non-terminal residue" evidence="1">
    <location>
        <position position="1"/>
    </location>
</feature>
<name>A0A7X2SXW5_ENTAG</name>
<dbReference type="GO" id="GO:0016740">
    <property type="term" value="F:transferase activity"/>
    <property type="evidence" value="ECO:0007669"/>
    <property type="project" value="UniProtKB-KW"/>
</dbReference>
<dbReference type="Gene3D" id="3.40.1260.10">
    <property type="entry name" value="DsrEFH-like"/>
    <property type="match status" value="1"/>
</dbReference>
<dbReference type="SUPFAM" id="SSF75169">
    <property type="entry name" value="DsrEFH-like"/>
    <property type="match status" value="1"/>
</dbReference>
<dbReference type="InterPro" id="IPR027396">
    <property type="entry name" value="DsrEFH-like"/>
</dbReference>
<gene>
    <name evidence="1" type="ORF">GKC49_24490</name>
</gene>
<protein>
    <submittedName>
        <fullName evidence="1">Sulfurtransferase TusD</fullName>
    </submittedName>
</protein>
<accession>A0A7X2SXW5</accession>
<dbReference type="EMBL" id="WKLC01001596">
    <property type="protein sequence ID" value="MSE18135.1"/>
    <property type="molecule type" value="Genomic_DNA"/>
</dbReference>
<dbReference type="Proteomes" id="UP000461948">
    <property type="component" value="Unassembled WGS sequence"/>
</dbReference>
<evidence type="ECO:0000313" key="1">
    <source>
        <dbReference type="EMBL" id="MSE18135.1"/>
    </source>
</evidence>
<sequence length="40" mass="4193">DQQEAARLQLAGSNLQPGFTLSGLGALAEAALSCERMVQF</sequence>
<reference evidence="1 2" key="1">
    <citation type="submission" date="2019-11" db="EMBL/GenBank/DDBJ databases">
        <title>Draft Genome Sequence of Plant Growth-Promoting Rhizosphere-Associated Bacteria.</title>
        <authorList>
            <person name="Vasilyev I.Y."/>
            <person name="Radchenko V."/>
            <person name="Ilnitskaya E.V."/>
        </authorList>
    </citation>
    <scope>NUCLEOTIDE SEQUENCE [LARGE SCALE GENOMIC DNA]</scope>
    <source>
        <strain evidence="1 2">VRA_MhP_f</strain>
    </source>
</reference>
<evidence type="ECO:0000313" key="2">
    <source>
        <dbReference type="Proteomes" id="UP000461948"/>
    </source>
</evidence>